<organism evidence="7">
    <name type="scientific">Desulfatirhabdium butyrativorans</name>
    <dbReference type="NCBI Taxonomy" id="340467"/>
    <lineage>
        <taxon>Bacteria</taxon>
        <taxon>Pseudomonadati</taxon>
        <taxon>Thermodesulfobacteriota</taxon>
        <taxon>Desulfobacteria</taxon>
        <taxon>Desulfobacterales</taxon>
        <taxon>Desulfatirhabdiaceae</taxon>
        <taxon>Desulfatirhabdium</taxon>
    </lineage>
</organism>
<dbReference type="InterPro" id="IPR009057">
    <property type="entry name" value="Homeodomain-like_sf"/>
</dbReference>
<protein>
    <submittedName>
        <fullName evidence="7">AAA family ATPase</fullName>
    </submittedName>
</protein>
<dbReference type="InterPro" id="IPR002197">
    <property type="entry name" value="HTH_Fis"/>
</dbReference>
<dbReference type="SUPFAM" id="SSF46689">
    <property type="entry name" value="Homeodomain-like"/>
    <property type="match status" value="1"/>
</dbReference>
<dbReference type="InterPro" id="IPR003593">
    <property type="entry name" value="AAA+_ATPase"/>
</dbReference>
<dbReference type="PRINTS" id="PR01590">
    <property type="entry name" value="HTHFIS"/>
</dbReference>
<dbReference type="InterPro" id="IPR035965">
    <property type="entry name" value="PAS-like_dom_sf"/>
</dbReference>
<dbReference type="InterPro" id="IPR002078">
    <property type="entry name" value="Sigma_54_int"/>
</dbReference>
<dbReference type="InterPro" id="IPR058031">
    <property type="entry name" value="AAA_lid_NorR"/>
</dbReference>
<dbReference type="InterPro" id="IPR025944">
    <property type="entry name" value="Sigma_54_int_dom_CS"/>
</dbReference>
<keyword evidence="1" id="KW-0547">Nucleotide-binding</keyword>
<dbReference type="PANTHER" id="PTHR32071:SF81">
    <property type="entry name" value="PROPIONATE CATABOLISM OPERON REGULATORY PROTEIN"/>
    <property type="match status" value="1"/>
</dbReference>
<dbReference type="PROSITE" id="PS00675">
    <property type="entry name" value="SIGMA54_INTERACT_1"/>
    <property type="match status" value="1"/>
</dbReference>
<dbReference type="Pfam" id="PF00158">
    <property type="entry name" value="Sigma54_activat"/>
    <property type="match status" value="1"/>
</dbReference>
<dbReference type="SMART" id="SM00382">
    <property type="entry name" value="AAA"/>
    <property type="match status" value="1"/>
</dbReference>
<feature type="domain" description="Sigma-54 factor interaction" evidence="5">
    <location>
        <begin position="156"/>
        <end position="385"/>
    </location>
</feature>
<dbReference type="Gene3D" id="3.40.50.300">
    <property type="entry name" value="P-loop containing nucleotide triphosphate hydrolases"/>
    <property type="match status" value="1"/>
</dbReference>
<dbReference type="Pfam" id="PF25601">
    <property type="entry name" value="AAA_lid_14"/>
    <property type="match status" value="1"/>
</dbReference>
<dbReference type="Pfam" id="PF02954">
    <property type="entry name" value="HTH_8"/>
    <property type="match status" value="1"/>
</dbReference>
<dbReference type="SUPFAM" id="SSF52540">
    <property type="entry name" value="P-loop containing nucleoside triphosphate hydrolases"/>
    <property type="match status" value="1"/>
</dbReference>
<gene>
    <name evidence="7" type="ORF">ENS29_07725</name>
</gene>
<accession>A0A7C4RPE2</accession>
<dbReference type="Gene3D" id="1.10.10.60">
    <property type="entry name" value="Homeodomain-like"/>
    <property type="match status" value="1"/>
</dbReference>
<dbReference type="GO" id="GO:0005524">
    <property type="term" value="F:ATP binding"/>
    <property type="evidence" value="ECO:0007669"/>
    <property type="project" value="UniProtKB-KW"/>
</dbReference>
<dbReference type="PROSITE" id="PS50045">
    <property type="entry name" value="SIGMA54_INTERACT_4"/>
    <property type="match status" value="1"/>
</dbReference>
<evidence type="ECO:0000259" key="5">
    <source>
        <dbReference type="PROSITE" id="PS50045"/>
    </source>
</evidence>
<evidence type="ECO:0000256" key="2">
    <source>
        <dbReference type="ARBA" id="ARBA00022840"/>
    </source>
</evidence>
<name>A0A7C4RPE2_9BACT</name>
<comment type="caution">
    <text evidence="7">The sequence shown here is derived from an EMBL/GenBank/DDBJ whole genome shotgun (WGS) entry which is preliminary data.</text>
</comment>
<keyword evidence="3" id="KW-0805">Transcription regulation</keyword>
<evidence type="ECO:0000313" key="7">
    <source>
        <dbReference type="EMBL" id="HGU32728.1"/>
    </source>
</evidence>
<keyword evidence="4" id="KW-0804">Transcription</keyword>
<dbReference type="PROSITE" id="PS00688">
    <property type="entry name" value="SIGMA54_INTERACT_3"/>
    <property type="match status" value="1"/>
</dbReference>
<feature type="domain" description="PAS" evidence="6">
    <location>
        <begin position="16"/>
        <end position="71"/>
    </location>
</feature>
<dbReference type="SMART" id="SM00091">
    <property type="entry name" value="PAS"/>
    <property type="match status" value="1"/>
</dbReference>
<dbReference type="Gene3D" id="3.30.450.20">
    <property type="entry name" value="PAS domain"/>
    <property type="match status" value="1"/>
</dbReference>
<proteinExistence type="predicted"/>
<evidence type="ECO:0000259" key="6">
    <source>
        <dbReference type="PROSITE" id="PS50112"/>
    </source>
</evidence>
<dbReference type="PROSITE" id="PS50112">
    <property type="entry name" value="PAS"/>
    <property type="match status" value="1"/>
</dbReference>
<dbReference type="EMBL" id="DSUH01000184">
    <property type="protein sequence ID" value="HGU32728.1"/>
    <property type="molecule type" value="Genomic_DNA"/>
</dbReference>
<dbReference type="InterPro" id="IPR025662">
    <property type="entry name" value="Sigma_54_int_dom_ATP-bd_1"/>
</dbReference>
<dbReference type="SUPFAM" id="SSF55785">
    <property type="entry name" value="PYP-like sensor domain (PAS domain)"/>
    <property type="match status" value="1"/>
</dbReference>
<dbReference type="GO" id="GO:0006355">
    <property type="term" value="P:regulation of DNA-templated transcription"/>
    <property type="evidence" value="ECO:0007669"/>
    <property type="project" value="InterPro"/>
</dbReference>
<dbReference type="PANTHER" id="PTHR32071">
    <property type="entry name" value="TRANSCRIPTIONAL REGULATORY PROTEIN"/>
    <property type="match status" value="1"/>
</dbReference>
<dbReference type="InterPro" id="IPR027417">
    <property type="entry name" value="P-loop_NTPase"/>
</dbReference>
<dbReference type="InterPro" id="IPR000014">
    <property type="entry name" value="PAS"/>
</dbReference>
<evidence type="ECO:0000256" key="3">
    <source>
        <dbReference type="ARBA" id="ARBA00023015"/>
    </source>
</evidence>
<dbReference type="Gene3D" id="1.10.8.60">
    <property type="match status" value="1"/>
</dbReference>
<keyword evidence="2" id="KW-0067">ATP-binding</keyword>
<dbReference type="CDD" id="cd00009">
    <property type="entry name" value="AAA"/>
    <property type="match status" value="1"/>
</dbReference>
<evidence type="ECO:0000256" key="4">
    <source>
        <dbReference type="ARBA" id="ARBA00023163"/>
    </source>
</evidence>
<sequence>MTSTSEHTDSGIRGIPEDLLQALLDNSYESLILVDADGIVRYMSPANDGIYPVPVKEAIGRHISEVSPNTRLPRVIETGKAEIGRGLMIQGKQRIIARIPLHHEGRIVGAAGKLMFMNPEKLRELYERIDTLKHRLDFYREEFQQVYGYRYSVENLIGESPVFQQAKSLAVQAAASNAPVLIVGESGTGKELFAHAIHQISRRRSHHFVRVNCAAIPSELLESELFGYEPGAFTGAGKQGKPGKFELAHQGTIFLDEIGDMPPMMQVKLMRVLQEKEVERIGGKPKMIDFRVISATNRDLEAMIREKSFRLDLFYRLNVIVIRLPALREMKEDIPRIFNHFIDQLCRESHRKPIGVSADVMEELKRYDWPGNVRELRNLAERVMIVCTGDRIDLDHLPMPLRARCQAAAFTPDSAEPDPNVKGSMLKDRLEAAERLAIIDALRTSGGNRTLAARKLGIHRTGLYQKMLKYGIR</sequence>
<dbReference type="GO" id="GO:0043565">
    <property type="term" value="F:sequence-specific DNA binding"/>
    <property type="evidence" value="ECO:0007669"/>
    <property type="project" value="InterPro"/>
</dbReference>
<reference evidence="7" key="1">
    <citation type="journal article" date="2020" name="mSystems">
        <title>Genome- and Community-Level Interaction Insights into Carbon Utilization and Element Cycling Functions of Hydrothermarchaeota in Hydrothermal Sediment.</title>
        <authorList>
            <person name="Zhou Z."/>
            <person name="Liu Y."/>
            <person name="Xu W."/>
            <person name="Pan J."/>
            <person name="Luo Z.H."/>
            <person name="Li M."/>
        </authorList>
    </citation>
    <scope>NUCLEOTIDE SEQUENCE [LARGE SCALE GENOMIC DNA]</scope>
    <source>
        <strain evidence="7">SpSt-477</strain>
    </source>
</reference>
<dbReference type="AlphaFoldDB" id="A0A7C4RPE2"/>
<dbReference type="FunFam" id="3.40.50.300:FF:000006">
    <property type="entry name" value="DNA-binding transcriptional regulator NtrC"/>
    <property type="match status" value="1"/>
</dbReference>
<evidence type="ECO:0000256" key="1">
    <source>
        <dbReference type="ARBA" id="ARBA00022741"/>
    </source>
</evidence>